<reference evidence="1" key="1">
    <citation type="submission" date="2017-02" db="UniProtKB">
        <authorList>
            <consortium name="WormBaseParasite"/>
        </authorList>
    </citation>
    <scope>IDENTIFICATION</scope>
</reference>
<name>A0A0R3TB23_RODNA</name>
<protein>
    <submittedName>
        <fullName evidence="1">NUDIX hydrolase</fullName>
    </submittedName>
</protein>
<accession>A0A0R3TB23</accession>
<dbReference type="AlphaFoldDB" id="A0A0R3TB23"/>
<organism evidence="1">
    <name type="scientific">Rodentolepis nana</name>
    <name type="common">Dwarf tapeworm</name>
    <name type="synonym">Hymenolepis nana</name>
    <dbReference type="NCBI Taxonomy" id="102285"/>
    <lineage>
        <taxon>Eukaryota</taxon>
        <taxon>Metazoa</taxon>
        <taxon>Spiralia</taxon>
        <taxon>Lophotrochozoa</taxon>
        <taxon>Platyhelminthes</taxon>
        <taxon>Cestoda</taxon>
        <taxon>Eucestoda</taxon>
        <taxon>Cyclophyllidea</taxon>
        <taxon>Hymenolepididae</taxon>
        <taxon>Rodentolepis</taxon>
    </lineage>
</organism>
<proteinExistence type="predicted"/>
<dbReference type="WBParaSite" id="HNAJ_0000426201-mRNA-1">
    <property type="protein sequence ID" value="HNAJ_0000426201-mRNA-1"/>
    <property type="gene ID" value="HNAJ_0000426201"/>
</dbReference>
<evidence type="ECO:0000313" key="1">
    <source>
        <dbReference type="WBParaSite" id="HNAJ_0000426201-mRNA-1"/>
    </source>
</evidence>
<sequence>LVHYEQVRGVIKPHEPHWNFEKDCVLSDESLLGQLLTFRHLATGNKNPAFTPAVMPRAQT</sequence>